<evidence type="ECO:0000259" key="5">
    <source>
        <dbReference type="PROSITE" id="PS50048"/>
    </source>
</evidence>
<sequence>MDPKFGVEPGTQQHTISCTECQRRKQKCSRQWPCNHCQARKVPHVCHFASKKPAFGSDVKISSTNGGKKRKEPEQAIFSSPLERLDGQYSAADAFKAFGYLQSDGDPLVFGMLSEYKDEKLDKENEIATKEVPPRIYCDAIVQNYMDVCNYWYYPIYPPQFLESYNRWWENRATRKKNKPEFTCLLLRVLSNSTQCVHPALRVKLETELGESLQELTQKYHDAAERLSNVIKPGVGGIAQVQQLFLTAVWLKSECLFIDAWHALGDAIRYAQEVGIHNEALWDGLTEFDCEIRRRLWTTLYIWDRFMGMMLSRPLLINDRYCSVKYPSVNLEYDPAYPDLPCPHKHMELQQRLCQAVIGDFDGSKPTISVDDALTVIRAVNRWLDTLHPVYRLVDTDTRYDATHKYLKLQRLQTVCMGYSSIVSALKTFLTQTNKPEPKLDSRMLQELQGIAIEKCLQLMDIAQQLADLYIPDFNKYFLIVFTPFDTSALLCSAIIHDTKRILPRRNDILKGIAQGLSLLRRLAHITKTGSVAESVITSLVFKFSLTQEENAILYSTAPSESPPAKRIASTANSYTASEPNSTPPLPSLSPGDKNTTTSSESTPSVPMTTTQSTPDDPTIIASATVPNSIAEGGYAHPSFSTEMTVEQMANFDFGPLGPVFDWSHVNLFEENQHAFQF</sequence>
<evidence type="ECO:0000313" key="6">
    <source>
        <dbReference type="EMBL" id="KIW02621.1"/>
    </source>
</evidence>
<dbReference type="SMART" id="SM00066">
    <property type="entry name" value="GAL4"/>
    <property type="match status" value="1"/>
</dbReference>
<feature type="region of interest" description="Disordered" evidence="4">
    <location>
        <begin position="557"/>
        <end position="619"/>
    </location>
</feature>
<keyword evidence="3" id="KW-0539">Nucleus</keyword>
<evidence type="ECO:0000256" key="2">
    <source>
        <dbReference type="ARBA" id="ARBA00022723"/>
    </source>
</evidence>
<dbReference type="SUPFAM" id="SSF57701">
    <property type="entry name" value="Zn2/Cys6 DNA-binding domain"/>
    <property type="match status" value="1"/>
</dbReference>
<name>A0A0D1XJZ2_9PEZI</name>
<gene>
    <name evidence="6" type="ORF">PV09_06066</name>
</gene>
<dbReference type="STRING" id="253628.A0A0D1XJZ2"/>
<keyword evidence="7" id="KW-1185">Reference proteome</keyword>
<accession>A0A0D1XJZ2</accession>
<reference evidence="6 7" key="1">
    <citation type="submission" date="2015-01" db="EMBL/GenBank/DDBJ databases">
        <title>The Genome Sequence of Ochroconis gallopava CBS43764.</title>
        <authorList>
            <consortium name="The Broad Institute Genomics Platform"/>
            <person name="Cuomo C."/>
            <person name="de Hoog S."/>
            <person name="Gorbushina A."/>
            <person name="Stielow B."/>
            <person name="Teixiera M."/>
            <person name="Abouelleil A."/>
            <person name="Chapman S.B."/>
            <person name="Priest M."/>
            <person name="Young S.K."/>
            <person name="Wortman J."/>
            <person name="Nusbaum C."/>
            <person name="Birren B."/>
        </authorList>
    </citation>
    <scope>NUCLEOTIDE SEQUENCE [LARGE SCALE GENOMIC DNA]</scope>
    <source>
        <strain evidence="6 7">CBS 43764</strain>
    </source>
</reference>
<dbReference type="InterPro" id="IPR007219">
    <property type="entry name" value="XnlR_reg_dom"/>
</dbReference>
<feature type="domain" description="Zn(2)-C6 fungal-type" evidence="5">
    <location>
        <begin position="17"/>
        <end position="48"/>
    </location>
</feature>
<evidence type="ECO:0000256" key="3">
    <source>
        <dbReference type="ARBA" id="ARBA00023242"/>
    </source>
</evidence>
<dbReference type="InterPro" id="IPR050613">
    <property type="entry name" value="Sec_Metabolite_Reg"/>
</dbReference>
<dbReference type="EMBL" id="KN847548">
    <property type="protein sequence ID" value="KIW02621.1"/>
    <property type="molecule type" value="Genomic_DNA"/>
</dbReference>
<evidence type="ECO:0000313" key="7">
    <source>
        <dbReference type="Proteomes" id="UP000053259"/>
    </source>
</evidence>
<dbReference type="PROSITE" id="PS50048">
    <property type="entry name" value="ZN2_CY6_FUNGAL_2"/>
    <property type="match status" value="1"/>
</dbReference>
<dbReference type="SMART" id="SM00906">
    <property type="entry name" value="Fungal_trans"/>
    <property type="match status" value="1"/>
</dbReference>
<dbReference type="Gene3D" id="4.10.240.10">
    <property type="entry name" value="Zn(2)-C6 fungal-type DNA-binding domain"/>
    <property type="match status" value="1"/>
</dbReference>
<dbReference type="CDD" id="cd12148">
    <property type="entry name" value="fungal_TF_MHR"/>
    <property type="match status" value="1"/>
</dbReference>
<dbReference type="GO" id="GO:0006351">
    <property type="term" value="P:DNA-templated transcription"/>
    <property type="evidence" value="ECO:0007669"/>
    <property type="project" value="InterPro"/>
</dbReference>
<dbReference type="InterPro" id="IPR036864">
    <property type="entry name" value="Zn2-C6_fun-type_DNA-bd_sf"/>
</dbReference>
<proteinExistence type="predicted"/>
<dbReference type="GO" id="GO:0000981">
    <property type="term" value="F:DNA-binding transcription factor activity, RNA polymerase II-specific"/>
    <property type="evidence" value="ECO:0007669"/>
    <property type="project" value="InterPro"/>
</dbReference>
<dbReference type="Proteomes" id="UP000053259">
    <property type="component" value="Unassembled WGS sequence"/>
</dbReference>
<dbReference type="PANTHER" id="PTHR31001:SF84">
    <property type="entry name" value="FUNGAL SPECIFIC TRANSCRIPTION FACTOR"/>
    <property type="match status" value="1"/>
</dbReference>
<evidence type="ECO:0000256" key="1">
    <source>
        <dbReference type="ARBA" id="ARBA00004123"/>
    </source>
</evidence>
<dbReference type="HOGENOM" id="CLU_012800_3_1_1"/>
<dbReference type="VEuPathDB" id="FungiDB:PV09_06066"/>
<evidence type="ECO:0000256" key="4">
    <source>
        <dbReference type="SAM" id="MobiDB-lite"/>
    </source>
</evidence>
<dbReference type="GeneID" id="27314039"/>
<dbReference type="AlphaFoldDB" id="A0A0D1XJZ2"/>
<dbReference type="CDD" id="cd00067">
    <property type="entry name" value="GAL4"/>
    <property type="match status" value="1"/>
</dbReference>
<comment type="subcellular location">
    <subcellularLocation>
        <location evidence="1">Nucleus</location>
    </subcellularLocation>
</comment>
<protein>
    <recommendedName>
        <fullName evidence="5">Zn(2)-C6 fungal-type domain-containing protein</fullName>
    </recommendedName>
</protein>
<organism evidence="6 7">
    <name type="scientific">Verruconis gallopava</name>
    <dbReference type="NCBI Taxonomy" id="253628"/>
    <lineage>
        <taxon>Eukaryota</taxon>
        <taxon>Fungi</taxon>
        <taxon>Dikarya</taxon>
        <taxon>Ascomycota</taxon>
        <taxon>Pezizomycotina</taxon>
        <taxon>Dothideomycetes</taxon>
        <taxon>Pleosporomycetidae</taxon>
        <taxon>Venturiales</taxon>
        <taxon>Sympoventuriaceae</taxon>
        <taxon>Verruconis</taxon>
    </lineage>
</organism>
<dbReference type="GO" id="GO:0005634">
    <property type="term" value="C:nucleus"/>
    <property type="evidence" value="ECO:0007669"/>
    <property type="project" value="UniProtKB-SubCell"/>
</dbReference>
<dbReference type="GO" id="GO:0008270">
    <property type="term" value="F:zinc ion binding"/>
    <property type="evidence" value="ECO:0007669"/>
    <property type="project" value="InterPro"/>
</dbReference>
<feature type="compositionally biased region" description="Low complexity" evidence="4">
    <location>
        <begin position="596"/>
        <end position="611"/>
    </location>
</feature>
<dbReference type="RefSeq" id="XP_016212490.1">
    <property type="nucleotide sequence ID" value="XM_016359654.1"/>
</dbReference>
<dbReference type="Pfam" id="PF04082">
    <property type="entry name" value="Fungal_trans"/>
    <property type="match status" value="1"/>
</dbReference>
<keyword evidence="2" id="KW-0479">Metal-binding</keyword>
<dbReference type="OrthoDB" id="3943409at2759"/>
<dbReference type="InParanoid" id="A0A0D1XJZ2"/>
<dbReference type="PANTHER" id="PTHR31001">
    <property type="entry name" value="UNCHARACTERIZED TRANSCRIPTIONAL REGULATORY PROTEIN"/>
    <property type="match status" value="1"/>
</dbReference>
<dbReference type="InterPro" id="IPR001138">
    <property type="entry name" value="Zn2Cys6_DnaBD"/>
</dbReference>
<dbReference type="GO" id="GO:0003677">
    <property type="term" value="F:DNA binding"/>
    <property type="evidence" value="ECO:0007669"/>
    <property type="project" value="InterPro"/>
</dbReference>